<dbReference type="AlphaFoldDB" id="A0A5J9SG03"/>
<dbReference type="PANTHER" id="PTHR47481:SF41">
    <property type="entry name" value="COPIA-LIKE POLYPROTEIN_RETROTRANSPOSON"/>
    <property type="match status" value="1"/>
</dbReference>
<proteinExistence type="predicted"/>
<feature type="non-terminal residue" evidence="1">
    <location>
        <position position="1"/>
    </location>
</feature>
<dbReference type="EMBL" id="RWGY01000946">
    <property type="protein sequence ID" value="TVT97756.1"/>
    <property type="molecule type" value="Genomic_DNA"/>
</dbReference>
<reference evidence="1 2" key="1">
    <citation type="journal article" date="2019" name="Sci. Rep.">
        <title>A high-quality genome of Eragrostis curvula grass provides insights into Poaceae evolution and supports new strategies to enhance forage quality.</title>
        <authorList>
            <person name="Carballo J."/>
            <person name="Santos B.A.C.M."/>
            <person name="Zappacosta D."/>
            <person name="Garbus I."/>
            <person name="Selva J.P."/>
            <person name="Gallo C.A."/>
            <person name="Diaz A."/>
            <person name="Albertini E."/>
            <person name="Caccamo M."/>
            <person name="Echenique V."/>
        </authorList>
    </citation>
    <scope>NUCLEOTIDE SEQUENCE [LARGE SCALE GENOMIC DNA]</scope>
    <source>
        <strain evidence="2">cv. Victoria</strain>
        <tissue evidence="1">Leaf</tissue>
    </source>
</reference>
<name>A0A5J9SG03_9POAL</name>
<sequence length="241" mass="26069">MSSTSANSSSSLSSSTTSGTLSLSAPAMALSPFCTVAAQAHVPIKLELLHPNYTKWSAFFLSMCGKFGLLPHIDGTAEARPTGPAWLQADSVVKSWLLTTVADDVLDLATEPNQDARALFVKIESLFNENKESRAVLLSQQFASMVQGDRTINEYCQQMKIASMFQFYTAAPASGAGRALHPRVGGGAIDHHILRRRRRAQGDLSNKAIQRSVAGDRYRDVCRRRGSATEEKPGVEQALAV</sequence>
<comment type="caution">
    <text evidence="1">The sequence shown here is derived from an EMBL/GenBank/DDBJ whole genome shotgun (WGS) entry which is preliminary data.</text>
</comment>
<dbReference type="Gramene" id="TVT97756">
    <property type="protein sequence ID" value="TVT97756"/>
    <property type="gene ID" value="EJB05_56977"/>
</dbReference>
<organism evidence="1 2">
    <name type="scientific">Eragrostis curvula</name>
    <name type="common">weeping love grass</name>
    <dbReference type="NCBI Taxonomy" id="38414"/>
    <lineage>
        <taxon>Eukaryota</taxon>
        <taxon>Viridiplantae</taxon>
        <taxon>Streptophyta</taxon>
        <taxon>Embryophyta</taxon>
        <taxon>Tracheophyta</taxon>
        <taxon>Spermatophyta</taxon>
        <taxon>Magnoliopsida</taxon>
        <taxon>Liliopsida</taxon>
        <taxon>Poales</taxon>
        <taxon>Poaceae</taxon>
        <taxon>PACMAD clade</taxon>
        <taxon>Chloridoideae</taxon>
        <taxon>Eragrostideae</taxon>
        <taxon>Eragrostidinae</taxon>
        <taxon>Eragrostis</taxon>
    </lineage>
</organism>
<dbReference type="PANTHER" id="PTHR47481">
    <property type="match status" value="1"/>
</dbReference>
<gene>
    <name evidence="1" type="ORF">EJB05_56977</name>
</gene>
<evidence type="ECO:0000313" key="2">
    <source>
        <dbReference type="Proteomes" id="UP000324897"/>
    </source>
</evidence>
<protein>
    <recommendedName>
        <fullName evidence="3">Retrotransposon Copia-like N-terminal domain-containing protein</fullName>
    </recommendedName>
</protein>
<dbReference type="Proteomes" id="UP000324897">
    <property type="component" value="Unassembled WGS sequence"/>
</dbReference>
<dbReference type="OrthoDB" id="684406at2759"/>
<evidence type="ECO:0000313" key="1">
    <source>
        <dbReference type="EMBL" id="TVT97756.1"/>
    </source>
</evidence>
<keyword evidence="2" id="KW-1185">Reference proteome</keyword>
<accession>A0A5J9SG03</accession>
<evidence type="ECO:0008006" key="3">
    <source>
        <dbReference type="Google" id="ProtNLM"/>
    </source>
</evidence>